<dbReference type="Gene3D" id="3.10.20.30">
    <property type="match status" value="1"/>
</dbReference>
<comment type="caution">
    <text evidence="4">The sequence shown here is derived from an EMBL/GenBank/DDBJ whole genome shotgun (WGS) entry which is preliminary data.</text>
</comment>
<comment type="pathway">
    <text evidence="1">Cofactor biosynthesis; thiamine diphosphate biosynthesis.</text>
</comment>
<dbReference type="CDD" id="cd00564">
    <property type="entry name" value="TMP_TenI"/>
    <property type="match status" value="1"/>
</dbReference>
<proteinExistence type="predicted"/>
<dbReference type="Pfam" id="PF02581">
    <property type="entry name" value="TMP-TENI"/>
    <property type="match status" value="1"/>
</dbReference>
<dbReference type="Proteomes" id="UP000031982">
    <property type="component" value="Unassembled WGS sequence"/>
</dbReference>
<dbReference type="InterPro" id="IPR003749">
    <property type="entry name" value="ThiS/MoaD-like"/>
</dbReference>
<accession>A0ABR5AQW9</accession>
<evidence type="ECO:0000259" key="3">
    <source>
        <dbReference type="Pfam" id="PF02581"/>
    </source>
</evidence>
<name>A0ABR5AQW9_BACBA</name>
<dbReference type="PANTHER" id="PTHR20857:SF22">
    <property type="entry name" value="THIAZOLE TAUTOMERASE"/>
    <property type="match status" value="1"/>
</dbReference>
<evidence type="ECO:0000313" key="4">
    <source>
        <dbReference type="EMBL" id="KIL77147.1"/>
    </source>
</evidence>
<keyword evidence="2" id="KW-0784">Thiamine biosynthesis</keyword>
<evidence type="ECO:0000256" key="1">
    <source>
        <dbReference type="ARBA" id="ARBA00004948"/>
    </source>
</evidence>
<evidence type="ECO:0000313" key="5">
    <source>
        <dbReference type="Proteomes" id="UP000031982"/>
    </source>
</evidence>
<dbReference type="Pfam" id="PF02597">
    <property type="entry name" value="ThiS"/>
    <property type="match status" value="1"/>
</dbReference>
<dbReference type="EMBL" id="JXLP01000017">
    <property type="protein sequence ID" value="KIL77147.1"/>
    <property type="molecule type" value="Genomic_DNA"/>
</dbReference>
<organism evidence="4 5">
    <name type="scientific">Bacillus badius</name>
    <dbReference type="NCBI Taxonomy" id="1455"/>
    <lineage>
        <taxon>Bacteria</taxon>
        <taxon>Bacillati</taxon>
        <taxon>Bacillota</taxon>
        <taxon>Bacilli</taxon>
        <taxon>Bacillales</taxon>
        <taxon>Bacillaceae</taxon>
        <taxon>Pseudobacillus</taxon>
    </lineage>
</organism>
<dbReference type="InterPro" id="IPR010035">
    <property type="entry name" value="Thi_S"/>
</dbReference>
<sequence length="225" mass="23808">MEAFRKAGVPAEKIIVNDRLDVALAAGAGGVQLTESSVPLKQVRPFLRQLAAGCSVHEPAAVAHANEERADWILFGHIYDTASKPGRKPRGLETLQAAAYASRVPVIAIGGIKPHHIREVKAAGAKGVAVMSGIFASKDPAAAAASYQTAIKKEEINDMHIVVNGKSTPISLQELTIEELLASYSLQGKAVIVEINGHIVPKERLGLTTIQEGDRIEIVQFVGGG</sequence>
<gene>
    <name evidence="4" type="ORF">SD77_1752</name>
</gene>
<evidence type="ECO:0000256" key="2">
    <source>
        <dbReference type="ARBA" id="ARBA00022977"/>
    </source>
</evidence>
<dbReference type="SUPFAM" id="SSF54285">
    <property type="entry name" value="MoaD/ThiS"/>
    <property type="match status" value="1"/>
</dbReference>
<protein>
    <submittedName>
        <fullName evidence="4">Thiamin-phosphate pyrophosphorylase</fullName>
    </submittedName>
</protein>
<dbReference type="InterPro" id="IPR022998">
    <property type="entry name" value="ThiamineP_synth_TenI"/>
</dbReference>
<dbReference type="SUPFAM" id="SSF51391">
    <property type="entry name" value="Thiamin phosphate synthase"/>
    <property type="match status" value="1"/>
</dbReference>
<keyword evidence="5" id="KW-1185">Reference proteome</keyword>
<dbReference type="InterPro" id="IPR016155">
    <property type="entry name" value="Mopterin_synth/thiamin_S_b"/>
</dbReference>
<dbReference type="Gene3D" id="3.20.20.70">
    <property type="entry name" value="Aldolase class I"/>
    <property type="match status" value="1"/>
</dbReference>
<feature type="domain" description="Thiamine phosphate synthase/TenI" evidence="3">
    <location>
        <begin position="13"/>
        <end position="134"/>
    </location>
</feature>
<dbReference type="CDD" id="cd00565">
    <property type="entry name" value="Ubl_ThiS"/>
    <property type="match status" value="1"/>
</dbReference>
<dbReference type="PANTHER" id="PTHR20857">
    <property type="entry name" value="THIAMINE-PHOSPHATE PYROPHOSPHORYLASE"/>
    <property type="match status" value="1"/>
</dbReference>
<dbReference type="InterPro" id="IPR013785">
    <property type="entry name" value="Aldolase_TIM"/>
</dbReference>
<dbReference type="InterPro" id="IPR036206">
    <property type="entry name" value="ThiamineP_synth_sf"/>
</dbReference>
<dbReference type="InterPro" id="IPR012675">
    <property type="entry name" value="Beta-grasp_dom_sf"/>
</dbReference>
<dbReference type="NCBIfam" id="TIGR01683">
    <property type="entry name" value="thiS"/>
    <property type="match status" value="1"/>
</dbReference>
<reference evidence="4 5" key="1">
    <citation type="submission" date="2015-01" db="EMBL/GenBank/DDBJ databases">
        <title>Genome Assembly of Bacillus badius MTCC 1458.</title>
        <authorList>
            <person name="Verma A."/>
            <person name="Khatri I."/>
            <person name="Mual P."/>
            <person name="Subramanian S."/>
            <person name="Krishnamurthi S."/>
        </authorList>
    </citation>
    <scope>NUCLEOTIDE SEQUENCE [LARGE SCALE GENOMIC DNA]</scope>
    <source>
        <strain evidence="4 5">MTCC 1458</strain>
    </source>
</reference>